<dbReference type="InterPro" id="IPR005829">
    <property type="entry name" value="Sugar_transporter_CS"/>
</dbReference>
<evidence type="ECO:0000313" key="10">
    <source>
        <dbReference type="EMBL" id="MDT0496710.1"/>
    </source>
</evidence>
<feature type="transmembrane region" description="Helical" evidence="8">
    <location>
        <begin position="128"/>
        <end position="146"/>
    </location>
</feature>
<evidence type="ECO:0000256" key="8">
    <source>
        <dbReference type="SAM" id="Phobius"/>
    </source>
</evidence>
<feature type="transmembrane region" description="Helical" evidence="8">
    <location>
        <begin position="239"/>
        <end position="258"/>
    </location>
</feature>
<comment type="caution">
    <text evidence="10">The sequence shown here is derived from an EMBL/GenBank/DDBJ whole genome shotgun (WGS) entry which is preliminary data.</text>
</comment>
<keyword evidence="7 8" id="KW-0472">Membrane</keyword>
<feature type="transmembrane region" description="Helical" evidence="8">
    <location>
        <begin position="70"/>
        <end position="87"/>
    </location>
</feature>
<feature type="transmembrane region" description="Helical" evidence="8">
    <location>
        <begin position="270"/>
        <end position="287"/>
    </location>
</feature>
<evidence type="ECO:0000256" key="1">
    <source>
        <dbReference type="ARBA" id="ARBA00004651"/>
    </source>
</evidence>
<feature type="transmembrane region" description="Helical" evidence="8">
    <location>
        <begin position="158"/>
        <end position="179"/>
    </location>
</feature>
<evidence type="ECO:0000256" key="3">
    <source>
        <dbReference type="ARBA" id="ARBA00022448"/>
    </source>
</evidence>
<keyword evidence="5 8" id="KW-0812">Transmembrane</keyword>
<evidence type="ECO:0000256" key="2">
    <source>
        <dbReference type="ARBA" id="ARBA00008335"/>
    </source>
</evidence>
<dbReference type="PROSITE" id="PS00216">
    <property type="entry name" value="SUGAR_TRANSPORT_1"/>
    <property type="match status" value="1"/>
</dbReference>
<evidence type="ECO:0000313" key="11">
    <source>
        <dbReference type="Proteomes" id="UP001254608"/>
    </source>
</evidence>
<comment type="similarity">
    <text evidence="2">Belongs to the major facilitator superfamily.</text>
</comment>
<evidence type="ECO:0000256" key="5">
    <source>
        <dbReference type="ARBA" id="ARBA00022692"/>
    </source>
</evidence>
<accession>A0ABU2WFR3</accession>
<dbReference type="PANTHER" id="PTHR43271">
    <property type="entry name" value="BLL2771 PROTEIN"/>
    <property type="match status" value="1"/>
</dbReference>
<evidence type="ECO:0000256" key="4">
    <source>
        <dbReference type="ARBA" id="ARBA00022475"/>
    </source>
</evidence>
<organism evidence="10 11">
    <name type="scientific">Banduia mediterranea</name>
    <dbReference type="NCBI Taxonomy" id="3075609"/>
    <lineage>
        <taxon>Bacteria</taxon>
        <taxon>Pseudomonadati</taxon>
        <taxon>Pseudomonadota</taxon>
        <taxon>Gammaproteobacteria</taxon>
        <taxon>Nevskiales</taxon>
        <taxon>Algiphilaceae</taxon>
        <taxon>Banduia</taxon>
    </lineage>
</organism>
<dbReference type="Proteomes" id="UP001254608">
    <property type="component" value="Unassembled WGS sequence"/>
</dbReference>
<dbReference type="EMBL" id="JAVRIC010000005">
    <property type="protein sequence ID" value="MDT0496710.1"/>
    <property type="molecule type" value="Genomic_DNA"/>
</dbReference>
<feature type="transmembrane region" description="Helical" evidence="8">
    <location>
        <begin position="93"/>
        <end position="116"/>
    </location>
</feature>
<evidence type="ECO:0000256" key="6">
    <source>
        <dbReference type="ARBA" id="ARBA00022989"/>
    </source>
</evidence>
<feature type="transmembrane region" description="Helical" evidence="8">
    <location>
        <begin position="327"/>
        <end position="346"/>
    </location>
</feature>
<dbReference type="InterPro" id="IPR011701">
    <property type="entry name" value="MFS"/>
</dbReference>
<proteinExistence type="inferred from homology"/>
<dbReference type="PANTHER" id="PTHR43271:SF2">
    <property type="entry name" value="BLL2771 PROTEIN"/>
    <property type="match status" value="1"/>
</dbReference>
<name>A0ABU2WFR3_9GAMM</name>
<dbReference type="RefSeq" id="WP_311364104.1">
    <property type="nucleotide sequence ID" value="NZ_JAVRIC010000005.1"/>
</dbReference>
<feature type="domain" description="Major facilitator superfamily (MFS) profile" evidence="9">
    <location>
        <begin position="1"/>
        <end position="374"/>
    </location>
</feature>
<dbReference type="InterPro" id="IPR036259">
    <property type="entry name" value="MFS_trans_sf"/>
</dbReference>
<keyword evidence="11" id="KW-1185">Reference proteome</keyword>
<protein>
    <submittedName>
        <fullName evidence="10">MFS transporter</fullName>
    </submittedName>
</protein>
<keyword evidence="3" id="KW-0813">Transport</keyword>
<evidence type="ECO:0000256" key="7">
    <source>
        <dbReference type="ARBA" id="ARBA00023136"/>
    </source>
</evidence>
<dbReference type="InterPro" id="IPR020846">
    <property type="entry name" value="MFS_dom"/>
</dbReference>
<dbReference type="CDD" id="cd17324">
    <property type="entry name" value="MFS_NepI_like"/>
    <property type="match status" value="1"/>
</dbReference>
<gene>
    <name evidence="10" type="ORF">RM530_04950</name>
</gene>
<dbReference type="Pfam" id="PF07690">
    <property type="entry name" value="MFS_1"/>
    <property type="match status" value="1"/>
</dbReference>
<dbReference type="PROSITE" id="PS50850">
    <property type="entry name" value="MFS"/>
    <property type="match status" value="1"/>
</dbReference>
<sequence length="389" mass="41002">MDRRRIAVCLAGAAAFVPLYSPQSLLPLLRGWVGHDAFLAGLIISAGTFGVAVAAPFIGLVADRLGRRRVIVLASFSAVVPTVLAALSPSVHWLIAFRFLEGLSLPAIFAVTVAYVNEEWQAHEARAVTGLYAAGTITGGFSGRFLSGVAAEFLGWRFGFVALALTQLLLAVLICRWLAPDRPRLPRPAGTQPKLWSLLRMPQLRSAYAAGFSLLFALVAGFTYISLRLAEPPFDLGPGGLSMIFTVYLVGVTITPVSGRLLNAFGHARVLSGAWTVAVAGLVLTTLPWLTAVVLGLTLFSAGLFVAQITATSFVGEAVPQARGAAIGLYVTCYYLGGSVGGILPAPLWAHFGWPGVVVLIAVTAALSAQLGRRAFRVPQPARVAGETQ</sequence>
<feature type="transmembrane region" description="Helical" evidence="8">
    <location>
        <begin position="37"/>
        <end position="58"/>
    </location>
</feature>
<evidence type="ECO:0000259" key="9">
    <source>
        <dbReference type="PROSITE" id="PS50850"/>
    </source>
</evidence>
<comment type="subcellular location">
    <subcellularLocation>
        <location evidence="1">Cell membrane</location>
        <topology evidence="1">Multi-pass membrane protein</topology>
    </subcellularLocation>
</comment>
<feature type="transmembrane region" description="Helical" evidence="8">
    <location>
        <begin position="293"/>
        <end position="315"/>
    </location>
</feature>
<dbReference type="Gene3D" id="1.20.1250.20">
    <property type="entry name" value="MFS general substrate transporter like domains"/>
    <property type="match status" value="1"/>
</dbReference>
<feature type="transmembrane region" description="Helical" evidence="8">
    <location>
        <begin position="207"/>
        <end position="227"/>
    </location>
</feature>
<keyword evidence="6 8" id="KW-1133">Transmembrane helix</keyword>
<reference evidence="10 11" key="1">
    <citation type="submission" date="2023-09" db="EMBL/GenBank/DDBJ databases">
        <authorList>
            <person name="Rey-Velasco X."/>
        </authorList>
    </citation>
    <scope>NUCLEOTIDE SEQUENCE [LARGE SCALE GENOMIC DNA]</scope>
    <source>
        <strain evidence="10 11">W345</strain>
    </source>
</reference>
<keyword evidence="4" id="KW-1003">Cell membrane</keyword>
<feature type="transmembrane region" description="Helical" evidence="8">
    <location>
        <begin position="352"/>
        <end position="371"/>
    </location>
</feature>
<dbReference type="SUPFAM" id="SSF103473">
    <property type="entry name" value="MFS general substrate transporter"/>
    <property type="match status" value="1"/>
</dbReference>